<evidence type="ECO:0000313" key="2">
    <source>
        <dbReference type="EMBL" id="MPC37835.1"/>
    </source>
</evidence>
<gene>
    <name evidence="2" type="ORF">E2C01_031329</name>
</gene>
<proteinExistence type="predicted"/>
<sequence>MEIITLRLCWGCGRIGALWETESKSKMDDRKHIEPDGQNTTLEKGTLTGIGKWAEKSSGDVKKKKKND</sequence>
<reference evidence="2 3" key="1">
    <citation type="submission" date="2019-05" db="EMBL/GenBank/DDBJ databases">
        <title>Another draft genome of Portunus trituberculatus and its Hox gene families provides insights of decapod evolution.</title>
        <authorList>
            <person name="Jeong J.-H."/>
            <person name="Song I."/>
            <person name="Kim S."/>
            <person name="Choi T."/>
            <person name="Kim D."/>
            <person name="Ryu S."/>
            <person name="Kim W."/>
        </authorList>
    </citation>
    <scope>NUCLEOTIDE SEQUENCE [LARGE SCALE GENOMIC DNA]</scope>
    <source>
        <tissue evidence="2">Muscle</tissue>
    </source>
</reference>
<dbReference type="AlphaFoldDB" id="A0A5B7EWJ6"/>
<organism evidence="2 3">
    <name type="scientific">Portunus trituberculatus</name>
    <name type="common">Swimming crab</name>
    <name type="synonym">Neptunus trituberculatus</name>
    <dbReference type="NCBI Taxonomy" id="210409"/>
    <lineage>
        <taxon>Eukaryota</taxon>
        <taxon>Metazoa</taxon>
        <taxon>Ecdysozoa</taxon>
        <taxon>Arthropoda</taxon>
        <taxon>Crustacea</taxon>
        <taxon>Multicrustacea</taxon>
        <taxon>Malacostraca</taxon>
        <taxon>Eumalacostraca</taxon>
        <taxon>Eucarida</taxon>
        <taxon>Decapoda</taxon>
        <taxon>Pleocyemata</taxon>
        <taxon>Brachyura</taxon>
        <taxon>Eubrachyura</taxon>
        <taxon>Portunoidea</taxon>
        <taxon>Portunidae</taxon>
        <taxon>Portuninae</taxon>
        <taxon>Portunus</taxon>
    </lineage>
</organism>
<comment type="caution">
    <text evidence="2">The sequence shown here is derived from an EMBL/GenBank/DDBJ whole genome shotgun (WGS) entry which is preliminary data.</text>
</comment>
<evidence type="ECO:0000313" key="3">
    <source>
        <dbReference type="Proteomes" id="UP000324222"/>
    </source>
</evidence>
<keyword evidence="3" id="KW-1185">Reference proteome</keyword>
<dbReference type="Proteomes" id="UP000324222">
    <property type="component" value="Unassembled WGS sequence"/>
</dbReference>
<feature type="compositionally biased region" description="Basic and acidic residues" evidence="1">
    <location>
        <begin position="25"/>
        <end position="35"/>
    </location>
</feature>
<evidence type="ECO:0000256" key="1">
    <source>
        <dbReference type="SAM" id="MobiDB-lite"/>
    </source>
</evidence>
<accession>A0A5B7EWJ6</accession>
<feature type="region of interest" description="Disordered" evidence="1">
    <location>
        <begin position="25"/>
        <end position="48"/>
    </location>
</feature>
<dbReference type="EMBL" id="VSRR010003900">
    <property type="protein sequence ID" value="MPC37835.1"/>
    <property type="molecule type" value="Genomic_DNA"/>
</dbReference>
<name>A0A5B7EWJ6_PORTR</name>
<protein>
    <submittedName>
        <fullName evidence="2">Uncharacterized protein</fullName>
    </submittedName>
</protein>